<dbReference type="Pfam" id="PF18844">
    <property type="entry name" value="baeRF_family2"/>
    <property type="match status" value="1"/>
</dbReference>
<dbReference type="InterPro" id="IPR040701">
    <property type="entry name" value="Bact_RF_family2"/>
</dbReference>
<feature type="compositionally biased region" description="Basic and acidic residues" evidence="1">
    <location>
        <begin position="149"/>
        <end position="180"/>
    </location>
</feature>
<evidence type="ECO:0000313" key="2">
    <source>
        <dbReference type="EMBL" id="MBT0995671.1"/>
    </source>
</evidence>
<feature type="region of interest" description="Disordered" evidence="1">
    <location>
        <begin position="140"/>
        <end position="180"/>
    </location>
</feature>
<evidence type="ECO:0000313" key="3">
    <source>
        <dbReference type="Proteomes" id="UP000722125"/>
    </source>
</evidence>
<dbReference type="Proteomes" id="UP000722125">
    <property type="component" value="Unassembled WGS sequence"/>
</dbReference>
<evidence type="ECO:0008006" key="4">
    <source>
        <dbReference type="Google" id="ProtNLM"/>
    </source>
</evidence>
<sequence>MDLHWLTPLLGRPAPFTTVFLDATRAEVAGESEASDRWRAARRDLERAGAASGVLDEIEELVARPPSVRGPHGRVVVADADGVVIDRVVSEAPAQTVATHGPVPDLLPAVRSADESVSLLVVEVDRTGADLTWKDADVARSTAEGGDQPGRETVEGDHDDIHKTREGGLSRRSQTRAEDSWHRNAEAVAAFLDRRVTERSPELVVVTGDVRAVALVCEAVGQHVRELVVEVPGGARGEGVKAGAFATKVREEVDAFRMRRRGATLDRFAQALGRGDGAVTSLADVVEVLRRGQVAELVLADAGLAGLQDRELVVGGQPLELATNQADLDALGATESRGYPAIVALVRAALGQDAGVTFAPDGTVELVDGVGALLRWTDESTPSEQLLTQSADAGRVRSIV</sequence>
<name>A0ABS5U2P6_9CELL</name>
<comment type="caution">
    <text evidence="2">The sequence shown here is derived from an EMBL/GenBank/DDBJ whole genome shotgun (WGS) entry which is preliminary data.</text>
</comment>
<reference evidence="2 3" key="1">
    <citation type="submission" date="2021-05" db="EMBL/GenBank/DDBJ databases">
        <title>Description of Cellulomonas sp. DKR-3 sp. nov.</title>
        <authorList>
            <person name="Dahal R.H."/>
            <person name="Chaudhary D.K."/>
        </authorList>
    </citation>
    <scope>NUCLEOTIDE SEQUENCE [LARGE SCALE GENOMIC DNA]</scope>
    <source>
        <strain evidence="2 3">DKR-3</strain>
    </source>
</reference>
<protein>
    <recommendedName>
        <fullName evidence="4">Peptide chain release factor 1</fullName>
    </recommendedName>
</protein>
<evidence type="ECO:0000256" key="1">
    <source>
        <dbReference type="SAM" id="MobiDB-lite"/>
    </source>
</evidence>
<organism evidence="2 3">
    <name type="scientific">Cellulomonas fulva</name>
    <dbReference type="NCBI Taxonomy" id="2835530"/>
    <lineage>
        <taxon>Bacteria</taxon>
        <taxon>Bacillati</taxon>
        <taxon>Actinomycetota</taxon>
        <taxon>Actinomycetes</taxon>
        <taxon>Micrococcales</taxon>
        <taxon>Cellulomonadaceae</taxon>
        <taxon>Cellulomonas</taxon>
    </lineage>
</organism>
<dbReference type="EMBL" id="JAHBOH010000002">
    <property type="protein sequence ID" value="MBT0995671.1"/>
    <property type="molecule type" value="Genomic_DNA"/>
</dbReference>
<dbReference type="RefSeq" id="WP_214352796.1">
    <property type="nucleotide sequence ID" value="NZ_JAHBOH010000002.1"/>
</dbReference>
<proteinExistence type="predicted"/>
<keyword evidence="3" id="KW-1185">Reference proteome</keyword>
<gene>
    <name evidence="2" type="ORF">KIN34_15435</name>
</gene>
<accession>A0ABS5U2P6</accession>